<evidence type="ECO:0000256" key="3">
    <source>
        <dbReference type="SAM" id="MobiDB-lite"/>
    </source>
</evidence>
<dbReference type="OrthoDB" id="428260at2759"/>
<evidence type="ECO:0000256" key="1">
    <source>
        <dbReference type="ARBA" id="ARBA00009009"/>
    </source>
</evidence>
<feature type="domain" description="Beta-lactamase-related" evidence="4">
    <location>
        <begin position="7"/>
        <end position="379"/>
    </location>
</feature>
<dbReference type="Pfam" id="PF00144">
    <property type="entry name" value="Beta-lactamase"/>
    <property type="match status" value="1"/>
</dbReference>
<organism evidence="5 6">
    <name type="scientific">Moelleriella libera RCEF 2490</name>
    <dbReference type="NCBI Taxonomy" id="1081109"/>
    <lineage>
        <taxon>Eukaryota</taxon>
        <taxon>Fungi</taxon>
        <taxon>Dikarya</taxon>
        <taxon>Ascomycota</taxon>
        <taxon>Pezizomycotina</taxon>
        <taxon>Sordariomycetes</taxon>
        <taxon>Hypocreomycetidae</taxon>
        <taxon>Hypocreales</taxon>
        <taxon>Clavicipitaceae</taxon>
        <taxon>Moelleriella</taxon>
    </lineage>
</organism>
<protein>
    <submittedName>
        <fullName evidence="5">Beta-lactamase/transpeptidase-like protein</fullName>
    </submittedName>
</protein>
<dbReference type="GO" id="GO:0016787">
    <property type="term" value="F:hydrolase activity"/>
    <property type="evidence" value="ECO:0007669"/>
    <property type="project" value="UniProtKB-KW"/>
</dbReference>
<dbReference type="PANTHER" id="PTHR43283:SF17">
    <property type="entry name" value="(LOVD), PUTATIVE (AFU_ORTHOLOGUE AFUA_5G00920)-RELATED"/>
    <property type="match status" value="1"/>
</dbReference>
<name>A0A166V2Q6_9HYPO</name>
<reference evidence="5 6" key="1">
    <citation type="journal article" date="2016" name="Genome Biol. Evol.">
        <title>Divergent and convergent evolution of fungal pathogenicity.</title>
        <authorList>
            <person name="Shang Y."/>
            <person name="Xiao G."/>
            <person name="Zheng P."/>
            <person name="Cen K."/>
            <person name="Zhan S."/>
            <person name="Wang C."/>
        </authorList>
    </citation>
    <scope>NUCLEOTIDE SEQUENCE [LARGE SCALE GENOMIC DNA]</scope>
    <source>
        <strain evidence="5 6">RCEF 2490</strain>
    </source>
</reference>
<proteinExistence type="inferred from homology"/>
<dbReference type="Gene3D" id="3.40.710.10">
    <property type="entry name" value="DD-peptidase/beta-lactamase superfamily"/>
    <property type="match status" value="1"/>
</dbReference>
<evidence type="ECO:0000313" key="6">
    <source>
        <dbReference type="Proteomes" id="UP000078544"/>
    </source>
</evidence>
<dbReference type="PANTHER" id="PTHR43283">
    <property type="entry name" value="BETA-LACTAMASE-RELATED"/>
    <property type="match status" value="1"/>
</dbReference>
<keyword evidence="6" id="KW-1185">Reference proteome</keyword>
<dbReference type="AlphaFoldDB" id="A0A166V2Q6"/>
<evidence type="ECO:0000256" key="2">
    <source>
        <dbReference type="ARBA" id="ARBA00022801"/>
    </source>
</evidence>
<accession>A0A166V2Q6</accession>
<feature type="region of interest" description="Disordered" evidence="3">
    <location>
        <begin position="227"/>
        <end position="248"/>
    </location>
</feature>
<dbReference type="InterPro" id="IPR001466">
    <property type="entry name" value="Beta-lactam-related"/>
</dbReference>
<gene>
    <name evidence="5" type="ORF">AAL_00677</name>
</gene>
<sequence length="413" mass="44591">MIETIESRFQAAIDQGKINGAIICATDTRADFVFHVALGERTLLSGEKQALQLDDVCFLASATKLVTSIAALQCVDDGLIALDEDVSRVVPELGGKQVLTGFVEDDVERPVLEAAARPITLELLLTHSAGTSYHFFAPLVSKWYGRYSPADFSRRKTVEEMCVYPLAYQPGSSWMYGPALDWAGRIVERLTGHSLGEQVRTRILAPVGARDEDAQFYPVTRPDVRSRLIDLNPDDPDGTGRAVVGGSADMNSRGKGDFGGHGLFMPATSFVKILHSLLANDGRMLRQDTVDDMFRDHLSPEAAAGREAALNGPIGPFFRVGIDAATRTGHGLGGTVTLEDVEGWYGANTLTWGGGLTMAWFVDRKNDLCGVCAIQATLPVDGDFIAELKQVFRKDIYRKRAAAAAAAAAAPQT</sequence>
<evidence type="ECO:0000259" key="4">
    <source>
        <dbReference type="Pfam" id="PF00144"/>
    </source>
</evidence>
<dbReference type="STRING" id="1081109.A0A166V2Q6"/>
<comment type="caution">
    <text evidence="5">The sequence shown here is derived from an EMBL/GenBank/DDBJ whole genome shotgun (WGS) entry which is preliminary data.</text>
</comment>
<dbReference type="Proteomes" id="UP000078544">
    <property type="component" value="Unassembled WGS sequence"/>
</dbReference>
<evidence type="ECO:0000313" key="5">
    <source>
        <dbReference type="EMBL" id="OAA33212.1"/>
    </source>
</evidence>
<comment type="similarity">
    <text evidence="1">Belongs to the class-A beta-lactamase family.</text>
</comment>
<dbReference type="InterPro" id="IPR050789">
    <property type="entry name" value="Diverse_Enzym_Activities"/>
</dbReference>
<dbReference type="EMBL" id="AZGY01000001">
    <property type="protein sequence ID" value="OAA33212.1"/>
    <property type="molecule type" value="Genomic_DNA"/>
</dbReference>
<dbReference type="SUPFAM" id="SSF56601">
    <property type="entry name" value="beta-lactamase/transpeptidase-like"/>
    <property type="match status" value="1"/>
</dbReference>
<keyword evidence="2" id="KW-0378">Hydrolase</keyword>
<dbReference type="InterPro" id="IPR012338">
    <property type="entry name" value="Beta-lactam/transpept-like"/>
</dbReference>